<protein>
    <recommendedName>
        <fullName evidence="2">Arrestin-like N-terminal domain-containing protein</fullName>
    </recommendedName>
</protein>
<evidence type="ECO:0000313" key="3">
    <source>
        <dbReference type="EMBL" id="PVV02615.1"/>
    </source>
</evidence>
<dbReference type="InterPro" id="IPR011021">
    <property type="entry name" value="Arrestin-like_N"/>
</dbReference>
<evidence type="ECO:0000259" key="2">
    <source>
        <dbReference type="Pfam" id="PF00339"/>
    </source>
</evidence>
<feature type="domain" description="Arrestin-like N-terminal" evidence="2">
    <location>
        <begin position="15"/>
        <end position="185"/>
    </location>
</feature>
<evidence type="ECO:0000313" key="4">
    <source>
        <dbReference type="Proteomes" id="UP000245609"/>
    </source>
</evidence>
<reference evidence="3 4" key="1">
    <citation type="journal article" date="2018" name="MBio">
        <title>Comparative Genomics Reveals the Core Gene Toolbox for the Fungus-Insect Symbiosis.</title>
        <authorList>
            <person name="Wang Y."/>
            <person name="Stata M."/>
            <person name="Wang W."/>
            <person name="Stajich J.E."/>
            <person name="White M.M."/>
            <person name="Moncalvo J.M."/>
        </authorList>
    </citation>
    <scope>NUCLEOTIDE SEQUENCE [LARGE SCALE GENOMIC DNA]</scope>
    <source>
        <strain evidence="3 4">SC-DP-2</strain>
    </source>
</reference>
<feature type="region of interest" description="Disordered" evidence="1">
    <location>
        <begin position="372"/>
        <end position="411"/>
    </location>
</feature>
<gene>
    <name evidence="3" type="ORF">BB560_002927</name>
</gene>
<keyword evidence="4" id="KW-1185">Reference proteome</keyword>
<dbReference type="InterPro" id="IPR014752">
    <property type="entry name" value="Arrestin-like_C"/>
</dbReference>
<dbReference type="InterPro" id="IPR014756">
    <property type="entry name" value="Ig_E-set"/>
</dbReference>
<proteinExistence type="predicted"/>
<evidence type="ECO:0000256" key="1">
    <source>
        <dbReference type="SAM" id="MobiDB-lite"/>
    </source>
</evidence>
<dbReference type="OrthoDB" id="5561254at2759"/>
<dbReference type="Pfam" id="PF00339">
    <property type="entry name" value="Arrestin_N"/>
    <property type="match status" value="1"/>
</dbReference>
<dbReference type="AlphaFoldDB" id="A0A2T9ZDG1"/>
<dbReference type="SUPFAM" id="SSF81296">
    <property type="entry name" value="E set domains"/>
    <property type="match status" value="1"/>
</dbReference>
<dbReference type="Gene3D" id="2.60.40.640">
    <property type="match status" value="1"/>
</dbReference>
<organism evidence="3 4">
    <name type="scientific">Smittium megazygosporum</name>
    <dbReference type="NCBI Taxonomy" id="133381"/>
    <lineage>
        <taxon>Eukaryota</taxon>
        <taxon>Fungi</taxon>
        <taxon>Fungi incertae sedis</taxon>
        <taxon>Zoopagomycota</taxon>
        <taxon>Kickxellomycotina</taxon>
        <taxon>Harpellomycetes</taxon>
        <taxon>Harpellales</taxon>
        <taxon>Legeriomycetaceae</taxon>
        <taxon>Smittium</taxon>
    </lineage>
</organism>
<dbReference type="Proteomes" id="UP000245609">
    <property type="component" value="Unassembled WGS sequence"/>
</dbReference>
<dbReference type="EMBL" id="MBFS01000384">
    <property type="protein sequence ID" value="PVV02615.1"/>
    <property type="molecule type" value="Genomic_DNA"/>
</dbReference>
<feature type="compositionally biased region" description="Low complexity" evidence="1">
    <location>
        <begin position="389"/>
        <end position="398"/>
    </location>
</feature>
<name>A0A2T9ZDG1_9FUNG</name>
<sequence length="671" mass="73938">MSTVTHFEVCFPTHGNKVPIFRPGASISGTVVLKLDSPLAASYIELNFTGTETIFRSHDSNEDAANSNVIMRGIDKASTPGENVELVKEFFSKDVLLWGNYLSTKHAALLNRRKAAAKASGFSINKSVDEKSKIQIIDSGTAHTYHFNVTMPKVNMPISKKTDKYQIQYTLKATIYSQSKKDGDTSAVKAICTTPTREFSFEPLISEVVEIRRGSLPFRNTIFLKDSALLASGGKSGTKSLKKFIKGSEKNSSDKQTELILFQPYPAFIPGELVDIIILIPGSKSIKGCTYDFLEIVKCKKSSAPTIDDSDVPLLWTIRNKIISNSELHFHKLSRPSVSSDLGLMGRFMFTNLSSSESSKLSSTIVKTSIVASPRESMAPSHSPTTRKPNSPSSNSVSRQSTPGWDGNKSKKNSIIKSLPYNTTNPLQSLQGQASFGKGMGKHSFHRNKIPIVPVPLGNLLSTENYKFARVKFNLPTSLEMCSVPSVFLDFEYAIELHLNLGSSFGGMRKMIGTIPLRIITKRIETGGGSTGNTVKTFNPNGSIISNNTSSPSNLNPQSAQMAYHGSSKHYENDIIKGMKGVNVDQIRDHHYSHISSTANPMPGVESNIDFHTKPSQDPTLVDTSSKHIFLNEDNENEDNESEEQSFPNLQYYIQYGEKIPTPEIELVKIR</sequence>
<comment type="caution">
    <text evidence="3">The sequence shown here is derived from an EMBL/GenBank/DDBJ whole genome shotgun (WGS) entry which is preliminary data.</text>
</comment>
<accession>A0A2T9ZDG1</accession>